<dbReference type="OrthoDB" id="8114479at2"/>
<sequence>MTENAWFWWQEALAGRIGPIHDGHPQQGFYRTRFKDKPWEPVAIWFEDGEWHALRGERKVDASDVWTWCCRNPITHEAYTKAIEGAGWDDEPEAPAIGHNLPDDPFEALQVEFAAEKEQAEAFLKQPIKTQADADRAAIWSKRLSTIAKKASDLHKVEKQPHLDAGRAVDNKWRELKEEPDALSKKLKRHMDDYLREQQRIEMERQRKAREEADRIAREAEEARLAAEKAAAKKIADGISDAAAIAEHNNRIAEAERLAEQAAQAERDAQARNMSAGRTGARVALRTFVSARIVDYDKALRALGNHPEMKALVETLANRAVRAGVEVEGVERFEEQRAA</sequence>
<evidence type="ECO:0000313" key="3">
    <source>
        <dbReference type="Proteomes" id="UP000192903"/>
    </source>
</evidence>
<dbReference type="Proteomes" id="UP000192903">
    <property type="component" value="Unassembled WGS sequence"/>
</dbReference>
<keyword evidence="1" id="KW-0175">Coiled coil</keyword>
<dbReference type="STRING" id="464029.SAMN02982989_3375"/>
<gene>
    <name evidence="2" type="ORF">SAMN02982989_3375</name>
</gene>
<dbReference type="EMBL" id="FXAF01000011">
    <property type="protein sequence ID" value="SMF65553.1"/>
    <property type="molecule type" value="Genomic_DNA"/>
</dbReference>
<name>A0A1X7G880_9HYPH</name>
<feature type="coiled-coil region" evidence="1">
    <location>
        <begin position="184"/>
        <end position="272"/>
    </location>
</feature>
<reference evidence="3" key="1">
    <citation type="submission" date="2017-04" db="EMBL/GenBank/DDBJ databases">
        <authorList>
            <person name="Varghese N."/>
            <person name="Submissions S."/>
        </authorList>
    </citation>
    <scope>NUCLEOTIDE SEQUENCE [LARGE SCALE GENOMIC DNA]</scope>
    <source>
        <strain evidence="3">B4P</strain>
    </source>
</reference>
<dbReference type="RefSeq" id="WP_085424084.1">
    <property type="nucleotide sequence ID" value="NZ_FXAF01000011.1"/>
</dbReference>
<keyword evidence="3" id="KW-1185">Reference proteome</keyword>
<evidence type="ECO:0000313" key="2">
    <source>
        <dbReference type="EMBL" id="SMF65553.1"/>
    </source>
</evidence>
<dbReference type="AlphaFoldDB" id="A0A1X7G880"/>
<proteinExistence type="predicted"/>
<accession>A0A1X7G880</accession>
<evidence type="ECO:0000256" key="1">
    <source>
        <dbReference type="SAM" id="Coils"/>
    </source>
</evidence>
<organism evidence="2 3">
    <name type="scientific">Xaviernesmea oryzae</name>
    <dbReference type="NCBI Taxonomy" id="464029"/>
    <lineage>
        <taxon>Bacteria</taxon>
        <taxon>Pseudomonadati</taxon>
        <taxon>Pseudomonadota</taxon>
        <taxon>Alphaproteobacteria</taxon>
        <taxon>Hyphomicrobiales</taxon>
        <taxon>Rhizobiaceae</taxon>
        <taxon>Rhizobium/Agrobacterium group</taxon>
        <taxon>Xaviernesmea</taxon>
    </lineage>
</organism>
<protein>
    <submittedName>
        <fullName evidence="2">Uncharacterized protein</fullName>
    </submittedName>
</protein>